<dbReference type="InterPro" id="IPR043130">
    <property type="entry name" value="CDP-OH_PTrfase_TM_dom"/>
</dbReference>
<proteinExistence type="inferred from homology"/>
<evidence type="ECO:0000313" key="4">
    <source>
        <dbReference type="EMBL" id="GMH73257.1"/>
    </source>
</evidence>
<name>A0A9W7AJ73_9STRA</name>
<evidence type="ECO:0000256" key="3">
    <source>
        <dbReference type="SAM" id="Phobius"/>
    </source>
</evidence>
<gene>
    <name evidence="4" type="ORF">TrRE_jg7737</name>
</gene>
<dbReference type="EMBL" id="BRXZ01001521">
    <property type="protein sequence ID" value="GMH73257.1"/>
    <property type="molecule type" value="Genomic_DNA"/>
</dbReference>
<dbReference type="OrthoDB" id="196717at2759"/>
<keyword evidence="3" id="KW-0812">Transmembrane</keyword>
<feature type="transmembrane region" description="Helical" evidence="3">
    <location>
        <begin position="103"/>
        <end position="124"/>
    </location>
</feature>
<keyword evidence="3" id="KW-1133">Transmembrane helix</keyword>
<organism evidence="4 5">
    <name type="scientific">Triparma retinervis</name>
    <dbReference type="NCBI Taxonomy" id="2557542"/>
    <lineage>
        <taxon>Eukaryota</taxon>
        <taxon>Sar</taxon>
        <taxon>Stramenopiles</taxon>
        <taxon>Ochrophyta</taxon>
        <taxon>Bolidophyceae</taxon>
        <taxon>Parmales</taxon>
        <taxon>Triparmaceae</taxon>
        <taxon>Triparma</taxon>
    </lineage>
</organism>
<reference evidence="4" key="1">
    <citation type="submission" date="2022-07" db="EMBL/GenBank/DDBJ databases">
        <title>Genome analysis of Parmales, a sister group of diatoms, reveals the evolutionary specialization of diatoms from phago-mixotrophs to photoautotrophs.</title>
        <authorList>
            <person name="Ban H."/>
            <person name="Sato S."/>
            <person name="Yoshikawa S."/>
            <person name="Kazumasa Y."/>
            <person name="Nakamura Y."/>
            <person name="Ichinomiya M."/>
            <person name="Saitoh K."/>
            <person name="Sato N."/>
            <person name="Blanc-Mathieu R."/>
            <person name="Endo H."/>
            <person name="Kuwata A."/>
            <person name="Ogata H."/>
        </authorList>
    </citation>
    <scope>NUCLEOTIDE SEQUENCE</scope>
</reference>
<sequence>MLPLTQVLDCADGQCARRYGLGSEFGAWLDHFTDEMFGYVFASSVFYLIHLEKGVWSPHFISIVVVFAILGVGGKATFEAKESGMKLKDFEFKHTLGMYEEFYMTYIYIILMTSYVQAGAFPAAA</sequence>
<dbReference type="GO" id="GO:0016780">
    <property type="term" value="F:phosphotransferase activity, for other substituted phosphate groups"/>
    <property type="evidence" value="ECO:0007669"/>
    <property type="project" value="InterPro"/>
</dbReference>
<evidence type="ECO:0000256" key="2">
    <source>
        <dbReference type="RuleBase" id="RU003750"/>
    </source>
</evidence>
<dbReference type="GO" id="GO:0016020">
    <property type="term" value="C:membrane"/>
    <property type="evidence" value="ECO:0007669"/>
    <property type="project" value="InterPro"/>
</dbReference>
<protein>
    <recommendedName>
        <fullName evidence="6">CDP-alcohol phosphatidyltransferase</fullName>
    </recommendedName>
</protein>
<dbReference type="InterPro" id="IPR048254">
    <property type="entry name" value="CDP_ALCOHOL_P_TRANSF_CS"/>
</dbReference>
<keyword evidence="3" id="KW-0472">Membrane</keyword>
<comment type="similarity">
    <text evidence="2">Belongs to the CDP-alcohol phosphatidyltransferase class-I family.</text>
</comment>
<dbReference type="GO" id="GO:0008654">
    <property type="term" value="P:phospholipid biosynthetic process"/>
    <property type="evidence" value="ECO:0007669"/>
    <property type="project" value="InterPro"/>
</dbReference>
<feature type="transmembrane region" description="Helical" evidence="3">
    <location>
        <begin position="56"/>
        <end position="78"/>
    </location>
</feature>
<dbReference type="Pfam" id="PF01066">
    <property type="entry name" value="CDP-OH_P_transf"/>
    <property type="match status" value="1"/>
</dbReference>
<dbReference type="Proteomes" id="UP001165082">
    <property type="component" value="Unassembled WGS sequence"/>
</dbReference>
<keyword evidence="1 2" id="KW-0808">Transferase</keyword>
<evidence type="ECO:0000313" key="5">
    <source>
        <dbReference type="Proteomes" id="UP001165082"/>
    </source>
</evidence>
<accession>A0A9W7AJ73</accession>
<keyword evidence="5" id="KW-1185">Reference proteome</keyword>
<evidence type="ECO:0008006" key="6">
    <source>
        <dbReference type="Google" id="ProtNLM"/>
    </source>
</evidence>
<dbReference type="Gene3D" id="1.20.120.1760">
    <property type="match status" value="1"/>
</dbReference>
<evidence type="ECO:0000256" key="1">
    <source>
        <dbReference type="ARBA" id="ARBA00022679"/>
    </source>
</evidence>
<dbReference type="AlphaFoldDB" id="A0A9W7AJ73"/>
<comment type="caution">
    <text evidence="4">The sequence shown here is derived from an EMBL/GenBank/DDBJ whole genome shotgun (WGS) entry which is preliminary data.</text>
</comment>
<dbReference type="PROSITE" id="PS00379">
    <property type="entry name" value="CDP_ALCOHOL_P_TRANSF"/>
    <property type="match status" value="1"/>
</dbReference>
<dbReference type="InterPro" id="IPR000462">
    <property type="entry name" value="CDP-OH_P_trans"/>
</dbReference>